<organism evidence="1 2">
    <name type="scientific">Cannabis sativa</name>
    <name type="common">Hemp</name>
    <name type="synonym">Marijuana</name>
    <dbReference type="NCBI Taxonomy" id="3483"/>
    <lineage>
        <taxon>Eukaryota</taxon>
        <taxon>Viridiplantae</taxon>
        <taxon>Streptophyta</taxon>
        <taxon>Embryophyta</taxon>
        <taxon>Tracheophyta</taxon>
        <taxon>Spermatophyta</taxon>
        <taxon>Magnoliopsida</taxon>
        <taxon>eudicotyledons</taxon>
        <taxon>Gunneridae</taxon>
        <taxon>Pentapetalae</taxon>
        <taxon>rosids</taxon>
        <taxon>fabids</taxon>
        <taxon>Rosales</taxon>
        <taxon>Cannabaceae</taxon>
        <taxon>Cannabis</taxon>
    </lineage>
</organism>
<keyword evidence="2" id="KW-1185">Reference proteome</keyword>
<dbReference type="EnsemblPlants" id="evm.model.06.1089">
    <property type="protein sequence ID" value="cds.evm.model.06.1089"/>
    <property type="gene ID" value="evm.TU.06.1089"/>
</dbReference>
<dbReference type="Proteomes" id="UP000596661">
    <property type="component" value="Chromosome 6"/>
</dbReference>
<dbReference type="SUPFAM" id="SSF56219">
    <property type="entry name" value="DNase I-like"/>
    <property type="match status" value="1"/>
</dbReference>
<dbReference type="Gramene" id="evm.model.06.1089">
    <property type="protein sequence ID" value="cds.evm.model.06.1089"/>
    <property type="gene ID" value="evm.TU.06.1089"/>
</dbReference>
<reference evidence="1" key="1">
    <citation type="submission" date="2018-11" db="EMBL/GenBank/DDBJ databases">
        <authorList>
            <person name="Grassa J C."/>
        </authorList>
    </citation>
    <scope>NUCLEOTIDE SEQUENCE [LARGE SCALE GENOMIC DNA]</scope>
</reference>
<reference evidence="1" key="2">
    <citation type="submission" date="2021-03" db="UniProtKB">
        <authorList>
            <consortium name="EnsemblPlants"/>
        </authorList>
    </citation>
    <scope>IDENTIFICATION</scope>
</reference>
<dbReference type="InterPro" id="IPR036691">
    <property type="entry name" value="Endo/exonu/phosph_ase_sf"/>
</dbReference>
<name>A0A803PT23_CANSA</name>
<protein>
    <submittedName>
        <fullName evidence="1">Uncharacterized protein</fullName>
    </submittedName>
</protein>
<proteinExistence type="predicted"/>
<evidence type="ECO:0000313" key="1">
    <source>
        <dbReference type="EnsemblPlants" id="cds.evm.model.06.1089"/>
    </source>
</evidence>
<dbReference type="EMBL" id="UZAU01000589">
    <property type="status" value="NOT_ANNOTATED_CDS"/>
    <property type="molecule type" value="Genomic_DNA"/>
</dbReference>
<sequence length="123" mass="14109">MPLMINWMQPNRIFTLGYGDLPKKVSKYPMKVLAWNCRGLRNPVAVRQLTMLIVLSETRLAEEKFHRLCLKLHFIEGTYIPPVGMAGGFGLYWRCGFKCKVLSEDKNLINVVIESDPPGTPWN</sequence>
<accession>A0A803PT23</accession>
<evidence type="ECO:0000313" key="2">
    <source>
        <dbReference type="Proteomes" id="UP000596661"/>
    </source>
</evidence>
<dbReference type="AlphaFoldDB" id="A0A803PT23"/>